<feature type="binding site" evidence="9">
    <location>
        <position position="139"/>
    </location>
    <ligand>
        <name>ATP</name>
        <dbReference type="ChEBI" id="CHEBI:30616"/>
    </ligand>
</feature>
<dbReference type="PROSITE" id="PS00108">
    <property type="entry name" value="PROTEIN_KINASE_ST"/>
    <property type="match status" value="1"/>
</dbReference>
<evidence type="ECO:0000259" key="11">
    <source>
        <dbReference type="PROSITE" id="PS50011"/>
    </source>
</evidence>
<reference evidence="13" key="1">
    <citation type="submission" date="2022-11" db="UniProtKB">
        <authorList>
            <consortium name="WormBaseParasite"/>
        </authorList>
    </citation>
    <scope>IDENTIFICATION</scope>
</reference>
<keyword evidence="2" id="KW-0808">Transferase</keyword>
<keyword evidence="4" id="KW-0418">Kinase</keyword>
<dbReference type="InterPro" id="IPR011009">
    <property type="entry name" value="Kinase-like_dom_sf"/>
</dbReference>
<comment type="catalytic activity">
    <reaction evidence="7">
        <text>L-seryl-[protein] + ATP = O-phospho-L-seryl-[protein] + ADP + H(+)</text>
        <dbReference type="Rhea" id="RHEA:17989"/>
        <dbReference type="Rhea" id="RHEA-COMP:9863"/>
        <dbReference type="Rhea" id="RHEA-COMP:11604"/>
        <dbReference type="ChEBI" id="CHEBI:15378"/>
        <dbReference type="ChEBI" id="CHEBI:29999"/>
        <dbReference type="ChEBI" id="CHEBI:30616"/>
        <dbReference type="ChEBI" id="CHEBI:83421"/>
        <dbReference type="ChEBI" id="CHEBI:456216"/>
        <dbReference type="EC" id="2.7.11.1"/>
    </reaction>
</comment>
<keyword evidence="1" id="KW-0723">Serine/threonine-protein kinase</keyword>
<dbReference type="GO" id="GO:0005524">
    <property type="term" value="F:ATP binding"/>
    <property type="evidence" value="ECO:0007669"/>
    <property type="project" value="UniProtKB-KW"/>
</dbReference>
<dbReference type="GO" id="GO:0004674">
    <property type="term" value="F:protein serine/threonine kinase activity"/>
    <property type="evidence" value="ECO:0007669"/>
    <property type="project" value="UniProtKB-KW"/>
</dbReference>
<evidence type="ECO:0000256" key="10">
    <source>
        <dbReference type="PIRSR" id="PIRSR630616-3"/>
    </source>
</evidence>
<dbReference type="Gene3D" id="1.10.510.10">
    <property type="entry name" value="Transferase(Phosphotransferase) domain 1"/>
    <property type="match status" value="1"/>
</dbReference>
<feature type="domain" description="Protein kinase" evidence="11">
    <location>
        <begin position="1"/>
        <end position="250"/>
    </location>
</feature>
<dbReference type="SMART" id="SM00220">
    <property type="entry name" value="S_TKc"/>
    <property type="match status" value="1"/>
</dbReference>
<organism evidence="12 13">
    <name type="scientific">Ditylenchus dipsaci</name>
    <dbReference type="NCBI Taxonomy" id="166011"/>
    <lineage>
        <taxon>Eukaryota</taxon>
        <taxon>Metazoa</taxon>
        <taxon>Ecdysozoa</taxon>
        <taxon>Nematoda</taxon>
        <taxon>Chromadorea</taxon>
        <taxon>Rhabditida</taxon>
        <taxon>Tylenchina</taxon>
        <taxon>Tylenchomorpha</taxon>
        <taxon>Sphaerularioidea</taxon>
        <taxon>Anguinidae</taxon>
        <taxon>Anguininae</taxon>
        <taxon>Ditylenchus</taxon>
    </lineage>
</organism>
<protein>
    <submittedName>
        <fullName evidence="13">Aurora kinase</fullName>
    </submittedName>
</protein>
<dbReference type="PROSITE" id="PS50011">
    <property type="entry name" value="PROTEIN_KINASE_DOM"/>
    <property type="match status" value="1"/>
</dbReference>
<evidence type="ECO:0000256" key="2">
    <source>
        <dbReference type="ARBA" id="ARBA00022679"/>
    </source>
</evidence>
<keyword evidence="5 9" id="KW-0067">ATP-binding</keyword>
<evidence type="ECO:0000256" key="4">
    <source>
        <dbReference type="ARBA" id="ARBA00022777"/>
    </source>
</evidence>
<evidence type="ECO:0000256" key="7">
    <source>
        <dbReference type="ARBA" id="ARBA00048679"/>
    </source>
</evidence>
<dbReference type="InterPro" id="IPR000719">
    <property type="entry name" value="Prot_kinase_dom"/>
</dbReference>
<dbReference type="InterPro" id="IPR008271">
    <property type="entry name" value="Ser/Thr_kinase_AS"/>
</dbReference>
<evidence type="ECO:0000256" key="5">
    <source>
        <dbReference type="ARBA" id="ARBA00022840"/>
    </source>
</evidence>
<feature type="binding site" evidence="9">
    <location>
        <begin position="76"/>
        <end position="78"/>
    </location>
    <ligand>
        <name>ATP</name>
        <dbReference type="ChEBI" id="CHEBI:30616"/>
    </ligand>
</feature>
<feature type="active site" description="Proton acceptor" evidence="8">
    <location>
        <position position="121"/>
    </location>
</feature>
<comment type="catalytic activity">
    <reaction evidence="6">
        <text>L-threonyl-[protein] + ATP = O-phospho-L-threonyl-[protein] + ADP + H(+)</text>
        <dbReference type="Rhea" id="RHEA:46608"/>
        <dbReference type="Rhea" id="RHEA-COMP:11060"/>
        <dbReference type="Rhea" id="RHEA-COMP:11605"/>
        <dbReference type="ChEBI" id="CHEBI:15378"/>
        <dbReference type="ChEBI" id="CHEBI:30013"/>
        <dbReference type="ChEBI" id="CHEBI:30616"/>
        <dbReference type="ChEBI" id="CHEBI:61977"/>
        <dbReference type="ChEBI" id="CHEBI:456216"/>
        <dbReference type="EC" id="2.7.11.1"/>
    </reaction>
</comment>
<accession>A0A915EG40</accession>
<keyword evidence="3 9" id="KW-0547">Nucleotide-binding</keyword>
<dbReference type="WBParaSite" id="jg5703">
    <property type="protein sequence ID" value="jg5703"/>
    <property type="gene ID" value="jg5703"/>
</dbReference>
<dbReference type="SUPFAM" id="SSF56112">
    <property type="entry name" value="Protein kinase-like (PK-like)"/>
    <property type="match status" value="1"/>
</dbReference>
<evidence type="ECO:0000256" key="1">
    <source>
        <dbReference type="ARBA" id="ARBA00022527"/>
    </source>
</evidence>
<name>A0A915EG40_9BILA</name>
<dbReference type="Proteomes" id="UP000887574">
    <property type="component" value="Unplaced"/>
</dbReference>
<evidence type="ECO:0000256" key="6">
    <source>
        <dbReference type="ARBA" id="ARBA00047899"/>
    </source>
</evidence>
<keyword evidence="12" id="KW-1185">Reference proteome</keyword>
<dbReference type="Pfam" id="PF00069">
    <property type="entry name" value="Pkinase"/>
    <property type="match status" value="1"/>
</dbReference>
<feature type="binding site" evidence="9">
    <location>
        <begin position="125"/>
        <end position="126"/>
    </location>
    <ligand>
        <name>ATP</name>
        <dbReference type="ChEBI" id="CHEBI:30616"/>
    </ligand>
</feature>
<evidence type="ECO:0000313" key="12">
    <source>
        <dbReference type="Proteomes" id="UP000887574"/>
    </source>
</evidence>
<evidence type="ECO:0000256" key="3">
    <source>
        <dbReference type="ARBA" id="ARBA00022741"/>
    </source>
</evidence>
<dbReference type="AlphaFoldDB" id="A0A915EG40"/>
<dbReference type="PANTHER" id="PTHR24350">
    <property type="entry name" value="SERINE/THREONINE-PROTEIN KINASE IAL-RELATED"/>
    <property type="match status" value="1"/>
</dbReference>
<evidence type="ECO:0000256" key="9">
    <source>
        <dbReference type="PIRSR" id="PIRSR630616-2"/>
    </source>
</evidence>
<evidence type="ECO:0000256" key="8">
    <source>
        <dbReference type="PIRSR" id="PIRSR630616-1"/>
    </source>
</evidence>
<evidence type="ECO:0000313" key="13">
    <source>
        <dbReference type="WBParaSite" id="jg5703"/>
    </source>
</evidence>
<dbReference type="InterPro" id="IPR030616">
    <property type="entry name" value="Aur-like"/>
</dbReference>
<sequence>MVIEDIMSTIIILTTTINLIAMSPRVSLYRSSTVQVITVNALLQVKESADRDVELTNILRLYGYFYDEERVYLILEYAARGSVYGQLKKENQFSETFTAKIIYQLADALTYCHQKNVIHRDIKPENLLLSAKADIKIADFGWSVHAPTSKYFFIVFFFFYKNNLIQMLIDRAHDHNVDNWSVGVLLYEFLVGKPPFEHDNSAYTMECIKHVRYSFPTSFPDEARKLVSRLLVLEPSHRLSLQEIKSHKWVQHNLRD</sequence>
<feature type="cross-link" description="Glycyl lysine isopeptide (Lys-Gly) (interchain with G-Cter in SUMO2)" evidence="10">
    <location>
        <position position="123"/>
    </location>
</feature>
<proteinExistence type="predicted"/>